<keyword evidence="5" id="KW-1185">Reference proteome</keyword>
<dbReference type="Ensembl" id="ENSPANT00000069651.1">
    <property type="protein sequence ID" value="ENSPANP00000052402.1"/>
    <property type="gene ID" value="ENSPANG00000029384.2"/>
</dbReference>
<keyword evidence="2" id="KW-0689">Ribosomal protein</keyword>
<proteinExistence type="inferred from homology"/>
<dbReference type="SUPFAM" id="SSF116820">
    <property type="entry name" value="Rps17e-like"/>
    <property type="match status" value="1"/>
</dbReference>
<reference evidence="4 5" key="1">
    <citation type="submission" date="2012-03" db="EMBL/GenBank/DDBJ databases">
        <title>Whole Genome Assembly of Papio anubis.</title>
        <authorList>
            <person name="Liu Y.L."/>
            <person name="Abraham K.A."/>
            <person name="Akbar H.A."/>
            <person name="Ali S.A."/>
            <person name="Anosike U.A."/>
            <person name="Aqrawi P.A."/>
            <person name="Arias F.A."/>
            <person name="Attaway T.A."/>
            <person name="Awwad R.A."/>
            <person name="Babu C.B."/>
            <person name="Bandaranaike D.B."/>
            <person name="Battles P.B."/>
            <person name="Bell A.B."/>
            <person name="Beltran B.B."/>
            <person name="Berhane-Mersha D.B."/>
            <person name="Bess C.B."/>
            <person name="Bickham C.B."/>
            <person name="Bolden T.B."/>
            <person name="Carter K.C."/>
            <person name="Chau D.C."/>
            <person name="Chavez A.C."/>
            <person name="Clerc-Blankenburg K.C."/>
            <person name="Coyle M.C."/>
            <person name="Dao M.D."/>
            <person name="Davila M.L.D."/>
            <person name="Davy-Carroll L.D."/>
            <person name="Denson S.D."/>
            <person name="Dinh H.D."/>
            <person name="Fernandez S.F."/>
            <person name="Fernando P.F."/>
            <person name="Forbes L.F."/>
            <person name="Francis C.F."/>
            <person name="Francisco L.F."/>
            <person name="Fu Q.F."/>
            <person name="Garcia-Iii R.G."/>
            <person name="Garrett T.G."/>
            <person name="Gross S.G."/>
            <person name="Gubbala S.G."/>
            <person name="Hirani K.H."/>
            <person name="Hogues M.H."/>
            <person name="Hollins B.H."/>
            <person name="Jackson L.J."/>
            <person name="Javaid M.J."/>
            <person name="Jhangiani S.J."/>
            <person name="Johnson A.J."/>
            <person name="Johnson B.J."/>
            <person name="Jones J.J."/>
            <person name="Joshi V.J."/>
            <person name="Kalu J.K."/>
            <person name="Khan N.K."/>
            <person name="Korchina V.K."/>
            <person name="Kovar C.K."/>
            <person name="Lago L.L."/>
            <person name="Lara F.L."/>
            <person name="Le T.-K.L."/>
            <person name="Lee S.L."/>
            <person name="Legall-Iii F.L."/>
            <person name="Lemon S.L."/>
            <person name="Liu J.L."/>
            <person name="Liu Y.-S.L."/>
            <person name="Liyanage D.L."/>
            <person name="Lopez J.L."/>
            <person name="Lorensuhewa L.L."/>
            <person name="Mata R.M."/>
            <person name="Mathew T.M."/>
            <person name="Mercado C.M."/>
            <person name="Mercado I.M."/>
            <person name="Morales K.M."/>
            <person name="Morgan M.M."/>
            <person name="Munidasa M.M."/>
            <person name="Ngo D.N."/>
            <person name="Nguyen L.N."/>
            <person name="Nguyen T.N."/>
            <person name="Nguyen N.N."/>
            <person name="Obregon M.O."/>
            <person name="Okwuonu G.O."/>
            <person name="Ongeri F.O."/>
            <person name="Onwere C.O."/>
            <person name="Osifeso I.O."/>
            <person name="Parra A.P."/>
            <person name="Patil S.P."/>
            <person name="Perez A.P."/>
            <person name="Perez Y.P."/>
            <person name="Pham C.P."/>
            <person name="Pu L.-L.P."/>
            <person name="Puazo M.P."/>
            <person name="Quiroz J.Q."/>
            <person name="Rouhana J.R."/>
            <person name="Ruiz M.R."/>
            <person name="Ruiz S.-J.R."/>
            <person name="Saada N.S."/>
            <person name="Santibanez J.S."/>
            <person name="Scheel M.S."/>
            <person name="Schneider B.S."/>
            <person name="Simmons D.S."/>
            <person name="Sisson I.S."/>
            <person name="Tang L.-Y.T."/>
            <person name="Thornton R.T."/>
            <person name="Tisius J.T."/>
            <person name="Toledanes G.T."/>
            <person name="Trejos Z.T."/>
            <person name="Usmani K.U."/>
            <person name="Varghese R.V."/>
            <person name="Vattathil S.V."/>
            <person name="Vee V.V."/>
            <person name="Walker D.W."/>
            <person name="Weissenberger G.W."/>
            <person name="White C.W."/>
            <person name="Williams A.W."/>
            <person name="Woodworth J.W."/>
            <person name="Wright R.W."/>
            <person name="Zhu Y.Z."/>
            <person name="Han Y.H."/>
            <person name="Newsham I.N."/>
            <person name="Nazareth L.N."/>
            <person name="Worley K.W."/>
            <person name="Muzny D.M."/>
            <person name="Rogers J.R."/>
            <person name="Gibbs R.G."/>
        </authorList>
    </citation>
    <scope>NUCLEOTIDE SEQUENCE [LARGE SCALE GENOMIC DNA]</scope>
</reference>
<accession>A0A8I5N7W8</accession>
<dbReference type="PANTHER" id="PTHR10732:SF14">
    <property type="entry name" value="SMALL RIBOSOMAL SUBUNIT PROTEIN ES17"/>
    <property type="match status" value="1"/>
</dbReference>
<dbReference type="GO" id="GO:0005840">
    <property type="term" value="C:ribosome"/>
    <property type="evidence" value="ECO:0007669"/>
    <property type="project" value="UniProtKB-KW"/>
</dbReference>
<evidence type="ECO:0000256" key="3">
    <source>
        <dbReference type="ARBA" id="ARBA00023274"/>
    </source>
</evidence>
<dbReference type="Proteomes" id="UP000028761">
    <property type="component" value="Chromosome 4"/>
</dbReference>
<evidence type="ECO:0000256" key="1">
    <source>
        <dbReference type="ARBA" id="ARBA00010444"/>
    </source>
</evidence>
<dbReference type="Pfam" id="PF00833">
    <property type="entry name" value="Ribosomal_S17e"/>
    <property type="match status" value="1"/>
</dbReference>
<dbReference type="HAMAP" id="MF_00511">
    <property type="entry name" value="Ribosomal_eS17"/>
    <property type="match status" value="1"/>
</dbReference>
<dbReference type="GO" id="GO:0003735">
    <property type="term" value="F:structural constituent of ribosome"/>
    <property type="evidence" value="ECO:0007669"/>
    <property type="project" value="InterPro"/>
</dbReference>
<evidence type="ECO:0000313" key="4">
    <source>
        <dbReference type="Ensembl" id="ENSPANP00000052402.1"/>
    </source>
</evidence>
<dbReference type="AlphaFoldDB" id="A0A8I5N7W8"/>
<comment type="similarity">
    <text evidence="1">Belongs to the eukaryotic ribosomal protein eS17 family.</text>
</comment>
<keyword evidence="3" id="KW-0687">Ribonucleoprotein</keyword>
<protein>
    <recommendedName>
        <fullName evidence="6">40S ribosomal protein S17</fullName>
    </recommendedName>
</protein>
<dbReference type="OMA" id="RERRMNF"/>
<dbReference type="GeneTree" id="ENSGT00390000006548"/>
<reference evidence="4" key="3">
    <citation type="submission" date="2025-09" db="UniProtKB">
        <authorList>
            <consortium name="Ensembl"/>
        </authorList>
    </citation>
    <scope>IDENTIFICATION</scope>
</reference>
<dbReference type="GO" id="GO:1990904">
    <property type="term" value="C:ribonucleoprotein complex"/>
    <property type="evidence" value="ECO:0007669"/>
    <property type="project" value="UniProtKB-KW"/>
</dbReference>
<sequence>MTIKTFIALFYQGSANMGRVRTETVKKAAWVIIEKYYTRLDDNFHMNKHVCEEIAIIPSKKLRSKIAGTSAVCPTCRSLSLQLG</sequence>
<evidence type="ECO:0008006" key="6">
    <source>
        <dbReference type="Google" id="ProtNLM"/>
    </source>
</evidence>
<dbReference type="Gene3D" id="1.10.60.20">
    <property type="entry name" value="Ribosomal protein S17e-like"/>
    <property type="match status" value="1"/>
</dbReference>
<reference evidence="4" key="2">
    <citation type="submission" date="2025-08" db="UniProtKB">
        <authorList>
            <consortium name="Ensembl"/>
        </authorList>
    </citation>
    <scope>IDENTIFICATION</scope>
</reference>
<dbReference type="InterPro" id="IPR036401">
    <property type="entry name" value="Ribosomal_eS17_sf"/>
</dbReference>
<organism evidence="4 5">
    <name type="scientific">Papio anubis</name>
    <name type="common">Olive baboon</name>
    <dbReference type="NCBI Taxonomy" id="9555"/>
    <lineage>
        <taxon>Eukaryota</taxon>
        <taxon>Metazoa</taxon>
        <taxon>Chordata</taxon>
        <taxon>Craniata</taxon>
        <taxon>Vertebrata</taxon>
        <taxon>Euteleostomi</taxon>
        <taxon>Mammalia</taxon>
        <taxon>Eutheria</taxon>
        <taxon>Euarchontoglires</taxon>
        <taxon>Primates</taxon>
        <taxon>Haplorrhini</taxon>
        <taxon>Catarrhini</taxon>
        <taxon>Cercopithecidae</taxon>
        <taxon>Cercopithecinae</taxon>
        <taxon>Papio</taxon>
    </lineage>
</organism>
<dbReference type="GO" id="GO:0006412">
    <property type="term" value="P:translation"/>
    <property type="evidence" value="ECO:0007669"/>
    <property type="project" value="InterPro"/>
</dbReference>
<name>A0A8I5N7W8_PAPAN</name>
<dbReference type="PANTHER" id="PTHR10732">
    <property type="entry name" value="40S RIBOSOMAL PROTEIN S17"/>
    <property type="match status" value="1"/>
</dbReference>
<evidence type="ECO:0000313" key="5">
    <source>
        <dbReference type="Proteomes" id="UP000028761"/>
    </source>
</evidence>
<dbReference type="InterPro" id="IPR001210">
    <property type="entry name" value="Ribosomal_eS17"/>
</dbReference>
<evidence type="ECO:0000256" key="2">
    <source>
        <dbReference type="ARBA" id="ARBA00022980"/>
    </source>
</evidence>